<dbReference type="SUPFAM" id="SSF53822">
    <property type="entry name" value="Periplasmic binding protein-like I"/>
    <property type="match status" value="1"/>
</dbReference>
<dbReference type="Pfam" id="PF00356">
    <property type="entry name" value="LacI"/>
    <property type="match status" value="1"/>
</dbReference>
<organism evidence="6 7">
    <name type="scientific">Acidomonas methanolica NBRC 104435</name>
    <dbReference type="NCBI Taxonomy" id="1231351"/>
    <lineage>
        <taxon>Bacteria</taxon>
        <taxon>Pseudomonadati</taxon>
        <taxon>Pseudomonadota</taxon>
        <taxon>Alphaproteobacteria</taxon>
        <taxon>Acetobacterales</taxon>
        <taxon>Acetobacteraceae</taxon>
        <taxon>Acidomonas</taxon>
    </lineage>
</organism>
<dbReference type="GO" id="GO:0000976">
    <property type="term" value="F:transcription cis-regulatory region binding"/>
    <property type="evidence" value="ECO:0007669"/>
    <property type="project" value="TreeGrafter"/>
</dbReference>
<keyword evidence="7" id="KW-1185">Reference proteome</keyword>
<proteinExistence type="predicted"/>
<dbReference type="InterPro" id="IPR001761">
    <property type="entry name" value="Peripla_BP/Lac1_sug-bd_dom"/>
</dbReference>
<keyword evidence="3" id="KW-0238">DNA-binding</keyword>
<reference evidence="7" key="1">
    <citation type="journal article" date="2014" name="FEMS Microbiol. Lett.">
        <title>Draft Genomic DNA Sequence of the Facultatively Methylotrophic Bacterium Acidomonas methanolica type strain MB58.</title>
        <authorList>
            <person name="Higashiura N."/>
            <person name="Hadano H."/>
            <person name="Hirakawa H."/>
            <person name="Matsutani M."/>
            <person name="Takabe S."/>
            <person name="Matsushita K."/>
            <person name="Azuma Y."/>
        </authorList>
    </citation>
    <scope>NUCLEOTIDE SEQUENCE [LARGE SCALE GENOMIC DNA]</scope>
    <source>
        <strain evidence="7">MB58</strain>
    </source>
</reference>
<dbReference type="PROSITE" id="PS50932">
    <property type="entry name" value="HTH_LACI_2"/>
    <property type="match status" value="1"/>
</dbReference>
<dbReference type="Gene3D" id="1.10.260.40">
    <property type="entry name" value="lambda repressor-like DNA-binding domains"/>
    <property type="match status" value="1"/>
</dbReference>
<evidence type="ECO:0000256" key="3">
    <source>
        <dbReference type="ARBA" id="ARBA00023125"/>
    </source>
</evidence>
<accession>A0A023D4R4</accession>
<evidence type="ECO:0000313" key="6">
    <source>
        <dbReference type="EMBL" id="GAJ28750.1"/>
    </source>
</evidence>
<dbReference type="InterPro" id="IPR028082">
    <property type="entry name" value="Peripla_BP_I"/>
</dbReference>
<reference evidence="6 7" key="2">
    <citation type="journal article" date="2014" name="FEMS Microbiol. Lett.">
        <title>Draft genomic DNA sequence of the facultatively methylotrophic bacterium Acidomonas methanolica type strain MB58.</title>
        <authorList>
            <person name="Higashiura N."/>
            <person name="Hadano H."/>
            <person name="Hirakawa H."/>
            <person name="Matsutani M."/>
            <person name="Takabe S."/>
            <person name="Matsushita K."/>
            <person name="Azuma Y."/>
        </authorList>
    </citation>
    <scope>NUCLEOTIDE SEQUENCE [LARGE SCALE GENOMIC DNA]</scope>
    <source>
        <strain evidence="6 7">MB58</strain>
    </source>
</reference>
<dbReference type="Pfam" id="PF00532">
    <property type="entry name" value="Peripla_BP_1"/>
    <property type="match status" value="1"/>
</dbReference>
<dbReference type="GO" id="GO:0003700">
    <property type="term" value="F:DNA-binding transcription factor activity"/>
    <property type="evidence" value="ECO:0007669"/>
    <property type="project" value="TreeGrafter"/>
</dbReference>
<feature type="domain" description="HTH lacI-type" evidence="5">
    <location>
        <begin position="31"/>
        <end position="85"/>
    </location>
</feature>
<evidence type="ECO:0000256" key="4">
    <source>
        <dbReference type="ARBA" id="ARBA00023163"/>
    </source>
</evidence>
<dbReference type="EMBL" id="BAND01000037">
    <property type="protein sequence ID" value="GAJ28750.1"/>
    <property type="molecule type" value="Genomic_DNA"/>
</dbReference>
<dbReference type="PANTHER" id="PTHR30146">
    <property type="entry name" value="LACI-RELATED TRANSCRIPTIONAL REPRESSOR"/>
    <property type="match status" value="1"/>
</dbReference>
<evidence type="ECO:0000256" key="1">
    <source>
        <dbReference type="ARBA" id="ARBA00022491"/>
    </source>
</evidence>
<evidence type="ECO:0000259" key="5">
    <source>
        <dbReference type="PROSITE" id="PS50932"/>
    </source>
</evidence>
<comment type="caution">
    <text evidence="6">The sequence shown here is derived from an EMBL/GenBank/DDBJ whole genome shotgun (WGS) entry which is preliminary data.</text>
</comment>
<evidence type="ECO:0000256" key="2">
    <source>
        <dbReference type="ARBA" id="ARBA00023015"/>
    </source>
</evidence>
<protein>
    <submittedName>
        <fullName evidence="6">Transcriptional regulator LacI</fullName>
    </submittedName>
</protein>
<evidence type="ECO:0000313" key="7">
    <source>
        <dbReference type="Proteomes" id="UP000019760"/>
    </source>
</evidence>
<dbReference type="SMART" id="SM00354">
    <property type="entry name" value="HTH_LACI"/>
    <property type="match status" value="1"/>
</dbReference>
<dbReference type="InterPro" id="IPR000843">
    <property type="entry name" value="HTH_LacI"/>
</dbReference>
<keyword evidence="1" id="KW-0678">Repressor</keyword>
<name>A0A023D4R4_ACIMT</name>
<dbReference type="InterPro" id="IPR010982">
    <property type="entry name" value="Lambda_DNA-bd_dom_sf"/>
</dbReference>
<dbReference type="AlphaFoldDB" id="A0A023D4R4"/>
<dbReference type="SUPFAM" id="SSF47413">
    <property type="entry name" value="lambda repressor-like DNA-binding domains"/>
    <property type="match status" value="1"/>
</dbReference>
<dbReference type="Gene3D" id="3.40.50.2300">
    <property type="match status" value="2"/>
</dbReference>
<dbReference type="CDD" id="cd06278">
    <property type="entry name" value="PBP1_LacI-like"/>
    <property type="match status" value="1"/>
</dbReference>
<keyword evidence="4" id="KW-0804">Transcription</keyword>
<keyword evidence="2" id="KW-0805">Transcription regulation</keyword>
<gene>
    <name evidence="6" type="ORF">Amme_037_002</name>
</gene>
<dbReference type="CDD" id="cd01392">
    <property type="entry name" value="HTH_LacI"/>
    <property type="match status" value="1"/>
</dbReference>
<dbReference type="PANTHER" id="PTHR30146:SF95">
    <property type="entry name" value="RIBOSE OPERON REPRESSOR"/>
    <property type="match status" value="1"/>
</dbReference>
<dbReference type="Proteomes" id="UP000019760">
    <property type="component" value="Unassembled WGS sequence"/>
</dbReference>
<sequence>MSRILENSEAPKLPPWLETRYDPRIMIKRLITSVDVARHAGVSQSAVSRAFSSNASISPATRAKVFEAAAALNYRPNRIPAIMLSGRSGMIGVVVGGLSNPFYALALEHLTISLRDAGFQIMLVHVDDALTFDTALDQLASYRVDAVITALAVGTRETARSLTELNIPAICFNSRIIGPGISTILSNNYASGSLAAHIMQEQGVARPVWLAGPTRNAASRERRRGFLEAFSARQGTGKIVTELQGDDTYESGFTAIREYLRQDHRPDGLFCSNDLMACGALDALRDHGVFSCPEDVMVIGYDNIPQGAWHAYQLTTFSQNLAALVEAATEILAKIFSAPAARISQRRVIEADLIVRRSTKRTAPTS</sequence>